<reference evidence="1 2" key="1">
    <citation type="submission" date="2016-01" db="EMBL/GenBank/DDBJ databases">
        <title>Draft Genome Sequences of Seven Thermophilic Sporeformers Isolated from Foods.</title>
        <authorList>
            <person name="Berendsen E.M."/>
            <person name="Wells-Bennik M.H."/>
            <person name="Krawcyk A.O."/>
            <person name="De Jong A."/>
            <person name="Holsappel S."/>
            <person name="Eijlander R.T."/>
            <person name="Kuipers O.P."/>
        </authorList>
    </citation>
    <scope>NUCLEOTIDE SEQUENCE [LARGE SCALE GENOMIC DNA]</scope>
    <source>
        <strain evidence="1 2">B4109</strain>
    </source>
</reference>
<organism evidence="1 2">
    <name type="scientific">Geobacillus stearothermophilus</name>
    <name type="common">Bacillus stearothermophilus</name>
    <dbReference type="NCBI Taxonomy" id="1422"/>
    <lineage>
        <taxon>Bacteria</taxon>
        <taxon>Bacillati</taxon>
        <taxon>Bacillota</taxon>
        <taxon>Bacilli</taxon>
        <taxon>Bacillales</taxon>
        <taxon>Anoxybacillaceae</taxon>
        <taxon>Geobacillus</taxon>
    </lineage>
</organism>
<protein>
    <submittedName>
        <fullName evidence="1">Uncharacterized protein</fullName>
    </submittedName>
</protein>
<dbReference type="Proteomes" id="UP000075424">
    <property type="component" value="Unassembled WGS sequence"/>
</dbReference>
<gene>
    <name evidence="1" type="ORF">B4109_3023</name>
</gene>
<dbReference type="EMBL" id="LQYV01000024">
    <property type="protein sequence ID" value="KYD28560.1"/>
    <property type="molecule type" value="Genomic_DNA"/>
</dbReference>
<sequence>MMRGKTLFVGYDVPLALDIKHDVLFPILDTMFKRIEIDGDTFHLIDDENKLESVKRLVEHLNWVHEINITLEY</sequence>
<accession>A0A150MVT5</accession>
<dbReference type="AlphaFoldDB" id="A0A150MVT5"/>
<name>A0A150MVT5_GEOSE</name>
<dbReference type="PATRIC" id="fig|1422.18.peg.2020"/>
<proteinExistence type="predicted"/>
<evidence type="ECO:0000313" key="1">
    <source>
        <dbReference type="EMBL" id="KYD28560.1"/>
    </source>
</evidence>
<comment type="caution">
    <text evidence="1">The sequence shown here is derived from an EMBL/GenBank/DDBJ whole genome shotgun (WGS) entry which is preliminary data.</text>
</comment>
<evidence type="ECO:0000313" key="2">
    <source>
        <dbReference type="Proteomes" id="UP000075424"/>
    </source>
</evidence>